<sequence length="290" mass="33396">MKQFLFSLLFSFFGLVVAQDYSPMIQSDNEWKFHSVMPDMDSGDFYYKDYHVRFTDNTITLNDKLYWELEIRSRDRINDIATSDWTDWADAGILLSENIDEKKVYVYYEEGFAQHSLGEFLLYDFNLGIGDTVNLLGFVDGDTSEPVTITNITNESIYGVENVKTYHFEEMTGFNFRIYEGIGNTMGLFTATVMQDFGWELTDFGKNLSQGEVSSIISKVYPNPFTTQIQIDSQKPIKQLELYDMTGKLIQSKTTLAELNSNVNSLKSGIYLLTITYSNNSKETFKLMKK</sequence>
<comment type="caution">
    <text evidence="4">The sequence shown here is derived from an EMBL/GenBank/DDBJ whole genome shotgun (WGS) entry which is preliminary data.</text>
</comment>
<dbReference type="RefSeq" id="WP_354508173.1">
    <property type="nucleotide sequence ID" value="NZ_JBEPMO010000005.1"/>
</dbReference>
<organism evidence="4 5">
    <name type="scientific">Moheibacter stercoris</name>
    <dbReference type="NCBI Taxonomy" id="1628251"/>
    <lineage>
        <taxon>Bacteria</taxon>
        <taxon>Pseudomonadati</taxon>
        <taxon>Bacteroidota</taxon>
        <taxon>Flavobacteriia</taxon>
        <taxon>Flavobacteriales</taxon>
        <taxon>Weeksellaceae</taxon>
        <taxon>Moheibacter</taxon>
    </lineage>
</organism>
<keyword evidence="5" id="KW-1185">Reference proteome</keyword>
<evidence type="ECO:0000259" key="3">
    <source>
        <dbReference type="Pfam" id="PF18962"/>
    </source>
</evidence>
<evidence type="ECO:0000313" key="5">
    <source>
        <dbReference type="Proteomes" id="UP001549146"/>
    </source>
</evidence>
<protein>
    <recommendedName>
        <fullName evidence="3">Secretion system C-terminal sorting domain-containing protein</fullName>
    </recommendedName>
</protein>
<name>A0ABV2LSX6_9FLAO</name>
<reference evidence="4 5" key="1">
    <citation type="submission" date="2024-06" db="EMBL/GenBank/DDBJ databases">
        <title>Genomic Encyclopedia of Type Strains, Phase IV (KMG-IV): sequencing the most valuable type-strain genomes for metagenomic binning, comparative biology and taxonomic classification.</title>
        <authorList>
            <person name="Goeker M."/>
        </authorList>
    </citation>
    <scope>NUCLEOTIDE SEQUENCE [LARGE SCALE GENOMIC DNA]</scope>
    <source>
        <strain evidence="4 5">DSM 29388</strain>
    </source>
</reference>
<evidence type="ECO:0000313" key="4">
    <source>
        <dbReference type="EMBL" id="MET3731681.1"/>
    </source>
</evidence>
<dbReference type="Pfam" id="PF18962">
    <property type="entry name" value="Por_Secre_tail"/>
    <property type="match status" value="1"/>
</dbReference>
<gene>
    <name evidence="4" type="ORF">ABID46_001255</name>
</gene>
<dbReference type="Proteomes" id="UP001549146">
    <property type="component" value="Unassembled WGS sequence"/>
</dbReference>
<keyword evidence="1 2" id="KW-0732">Signal</keyword>
<evidence type="ECO:0000256" key="1">
    <source>
        <dbReference type="ARBA" id="ARBA00022729"/>
    </source>
</evidence>
<evidence type="ECO:0000256" key="2">
    <source>
        <dbReference type="SAM" id="SignalP"/>
    </source>
</evidence>
<proteinExistence type="predicted"/>
<dbReference type="NCBIfam" id="TIGR04183">
    <property type="entry name" value="Por_Secre_tail"/>
    <property type="match status" value="1"/>
</dbReference>
<accession>A0ABV2LSX6</accession>
<dbReference type="InterPro" id="IPR026444">
    <property type="entry name" value="Secre_tail"/>
</dbReference>
<feature type="signal peptide" evidence="2">
    <location>
        <begin position="1"/>
        <end position="18"/>
    </location>
</feature>
<feature type="domain" description="Secretion system C-terminal sorting" evidence="3">
    <location>
        <begin position="220"/>
        <end position="282"/>
    </location>
</feature>
<dbReference type="EMBL" id="JBEPMO010000005">
    <property type="protein sequence ID" value="MET3731681.1"/>
    <property type="molecule type" value="Genomic_DNA"/>
</dbReference>
<feature type="chain" id="PRO_5047065171" description="Secretion system C-terminal sorting domain-containing protein" evidence="2">
    <location>
        <begin position="19"/>
        <end position="290"/>
    </location>
</feature>